<comment type="caution">
    <text evidence="1">The sequence shown here is derived from an EMBL/GenBank/DDBJ whole genome shotgun (WGS) entry which is preliminary data.</text>
</comment>
<accession>A0ACB1AYZ3</accession>
<evidence type="ECO:0000313" key="2">
    <source>
        <dbReference type="Proteomes" id="UP001497535"/>
    </source>
</evidence>
<proteinExistence type="predicted"/>
<dbReference type="Proteomes" id="UP001497535">
    <property type="component" value="Unassembled WGS sequence"/>
</dbReference>
<name>A0ACB1AYZ3_MELEN</name>
<evidence type="ECO:0000313" key="1">
    <source>
        <dbReference type="EMBL" id="CAK5113929.1"/>
    </source>
</evidence>
<protein>
    <submittedName>
        <fullName evidence="1">Uncharacterized protein</fullName>
    </submittedName>
</protein>
<gene>
    <name evidence="1" type="ORF">MENTE1834_LOCUS45246</name>
</gene>
<reference evidence="1" key="1">
    <citation type="submission" date="2023-11" db="EMBL/GenBank/DDBJ databases">
        <authorList>
            <person name="Poullet M."/>
        </authorList>
    </citation>
    <scope>NUCLEOTIDE SEQUENCE</scope>
    <source>
        <strain evidence="1">E1834</strain>
    </source>
</reference>
<sequence length="52" mass="6390">MEVRRKMIMNNISLKIKKKLLKFFKFRNKKEKERGRKEVVPKEGYIIPHAIF</sequence>
<keyword evidence="2" id="KW-1185">Reference proteome</keyword>
<dbReference type="EMBL" id="CAVMJV010000147">
    <property type="protein sequence ID" value="CAK5113929.1"/>
    <property type="molecule type" value="Genomic_DNA"/>
</dbReference>
<organism evidence="1 2">
    <name type="scientific">Meloidogyne enterolobii</name>
    <name type="common">Root-knot nematode worm</name>
    <name type="synonym">Meloidogyne mayaguensis</name>
    <dbReference type="NCBI Taxonomy" id="390850"/>
    <lineage>
        <taxon>Eukaryota</taxon>
        <taxon>Metazoa</taxon>
        <taxon>Ecdysozoa</taxon>
        <taxon>Nematoda</taxon>
        <taxon>Chromadorea</taxon>
        <taxon>Rhabditida</taxon>
        <taxon>Tylenchina</taxon>
        <taxon>Tylenchomorpha</taxon>
        <taxon>Tylenchoidea</taxon>
        <taxon>Meloidogynidae</taxon>
        <taxon>Meloidogyninae</taxon>
        <taxon>Meloidogyne</taxon>
    </lineage>
</organism>